<accession>A0A6J4P9R3</accession>
<reference evidence="2" key="1">
    <citation type="submission" date="2020-02" db="EMBL/GenBank/DDBJ databases">
        <authorList>
            <person name="Meier V. D."/>
        </authorList>
    </citation>
    <scope>NUCLEOTIDE SEQUENCE</scope>
    <source>
        <strain evidence="2">AVDCRST_MAG55</strain>
    </source>
</reference>
<dbReference type="EMBL" id="CADCUZ010000051">
    <property type="protein sequence ID" value="CAA9409962.1"/>
    <property type="molecule type" value="Genomic_DNA"/>
</dbReference>
<organism evidence="2">
    <name type="scientific">uncultured Rubrobacteraceae bacterium</name>
    <dbReference type="NCBI Taxonomy" id="349277"/>
    <lineage>
        <taxon>Bacteria</taxon>
        <taxon>Bacillati</taxon>
        <taxon>Actinomycetota</taxon>
        <taxon>Rubrobacteria</taxon>
        <taxon>Rubrobacterales</taxon>
        <taxon>Rubrobacteraceae</taxon>
        <taxon>environmental samples</taxon>
    </lineage>
</organism>
<evidence type="ECO:0000256" key="1">
    <source>
        <dbReference type="SAM" id="MobiDB-lite"/>
    </source>
</evidence>
<feature type="region of interest" description="Disordered" evidence="1">
    <location>
        <begin position="1"/>
        <end position="42"/>
    </location>
</feature>
<protein>
    <submittedName>
        <fullName evidence="2">Uncharacterized protein</fullName>
    </submittedName>
</protein>
<dbReference type="AlphaFoldDB" id="A0A6J4P9R3"/>
<sequence>GREKVPKRAPFSCQKRPDRGRKENPSARSAPSPHPGRGARRL</sequence>
<feature type="non-terminal residue" evidence="2">
    <location>
        <position position="1"/>
    </location>
</feature>
<gene>
    <name evidence="2" type="ORF">AVDCRST_MAG55-1245</name>
</gene>
<name>A0A6J4P9R3_9ACTN</name>
<proteinExistence type="predicted"/>
<feature type="non-terminal residue" evidence="2">
    <location>
        <position position="42"/>
    </location>
</feature>
<evidence type="ECO:0000313" key="2">
    <source>
        <dbReference type="EMBL" id="CAA9409962.1"/>
    </source>
</evidence>
<feature type="compositionally biased region" description="Basic and acidic residues" evidence="1">
    <location>
        <begin position="15"/>
        <end position="25"/>
    </location>
</feature>